<comment type="caution">
    <text evidence="2">Lacks conserved residue(s) required for the propagation of feature annotation.</text>
</comment>
<dbReference type="InterPro" id="IPR017853">
    <property type="entry name" value="GH"/>
</dbReference>
<reference evidence="5" key="1">
    <citation type="journal article" date="2017" name="Front. Cell. Infect. Microbiol.">
        <title>The Distinct Transcriptional Response of the Midgut of Amblyomma sculptum and Amblyomma aureolatum Ticks to Rickettsia rickettsii Correlates to Their Differences in Susceptibility to Infection.</title>
        <authorList>
            <person name="Martins L.A."/>
            <person name="Galletti M.F.B.M."/>
            <person name="Ribeiro J.M."/>
            <person name="Fujita A."/>
            <person name="Costa F.B."/>
            <person name="Labruna M.B."/>
            <person name="Daffre S."/>
            <person name="Fogaca A.C."/>
        </authorList>
    </citation>
    <scope>NUCLEOTIDE SEQUENCE</scope>
</reference>
<dbReference type="EMBL" id="GFAC01001903">
    <property type="protein sequence ID" value="JAT97285.1"/>
    <property type="molecule type" value="mRNA"/>
</dbReference>
<accession>A0A1E1XDG7</accession>
<name>A0A1E1XDG7_9ACAR</name>
<organism evidence="5">
    <name type="scientific">Amblyomma aureolatum</name>
    <dbReference type="NCBI Taxonomy" id="187763"/>
    <lineage>
        <taxon>Eukaryota</taxon>
        <taxon>Metazoa</taxon>
        <taxon>Ecdysozoa</taxon>
        <taxon>Arthropoda</taxon>
        <taxon>Chelicerata</taxon>
        <taxon>Arachnida</taxon>
        <taxon>Acari</taxon>
        <taxon>Parasitiformes</taxon>
        <taxon>Ixodida</taxon>
        <taxon>Ixodoidea</taxon>
        <taxon>Ixodidae</taxon>
        <taxon>Amblyomminae</taxon>
        <taxon>Amblyomma</taxon>
    </lineage>
</organism>
<dbReference type="InterPro" id="IPR048395">
    <property type="entry name" value="Glyco_hydro_31_C"/>
</dbReference>
<dbReference type="GO" id="GO:0005975">
    <property type="term" value="P:carbohydrate metabolic process"/>
    <property type="evidence" value="ECO:0007669"/>
    <property type="project" value="InterPro"/>
</dbReference>
<dbReference type="AlphaFoldDB" id="A0A1E1XDG7"/>
<dbReference type="PANTHER" id="PTHR22762">
    <property type="entry name" value="ALPHA-GLUCOSIDASE"/>
    <property type="match status" value="1"/>
</dbReference>
<dbReference type="Pfam" id="PF21365">
    <property type="entry name" value="Glyco_hydro_31_3rd"/>
    <property type="match status" value="1"/>
</dbReference>
<sequence length="898" mass="102660">ISEEVCKAAGCCWTEENNRGYCYHRFPTCFQYKIQNSNNASQVNLSLNLHQDVNNTLLRSIAENVVFRTTQWSRHHVQLQIFESSLNDRINSESPLFKAPKFQPEDNITDPEYDVKYTNTNGEEDNMQFFHLNVRRRTSSRRSILNTKLGAFVITEDVLELTIVLPSHNLYGLGLRSSTSLHHEMPSKWTLVSRVSTKPNDFNWPGVHPFYICLENDGLAHGALMATRSIIHVSTTKYPTITFQVLEAQHLDIHLFMGPLPSDVIKQMTAFLGRPKLPPLWALGFHTCRHDNYASYRIIKQLRSLNIPHESDCISSEFVSKLSLGQKSTGYINKWKHTRSLLRKQDQKFVVVRPPHVPKLHEKKIYSPYHYALELDVLLKNSKKIMDCLPVDPMPNISYAMLDVFSENYFIWAKRDLLSLHKMNQFSGIVLDQNSPVDISESEAVSTYPRLSMFKCKNNSVNFPFINIASQPVFTNTICMDTMHSGNVPHIKVHNTYGLANAHAIAKLLESDYSSYSSFLMSASTHHGSGRYGGHYGTNYEATWPMLRYALVHMLEMSLYGVPMYGSAICGSHGAVSYELCSRWYQLMAFSPFMFSARQAGQVHVDPYSLIQVREVARLAIQLRYSTLDYLHTQLKLCSISGQPLLRPLFFEFPSDRATWKITNQFFWGPALMVAPAVTQGTSKVDVYFPNEEFYDFLRFTYIPPKSDSRWKNVVATEYQTPVYLRAGHIMVIRRPNVTVSLTKENRLSLIVAAKQHLSFSESGGDGFLLAQGEVYIHDDSPAQRHTGIKVYYNFRKRRMQPGWMHQHYVFETTVSNDAHTNLATTTNTNVNNLIFLGLPTKPMQIIADGACSVYHFIFTSKTNALVIPDMSNQCNFTLLGTHVLQIKTPIRDKHTMQ</sequence>
<evidence type="ECO:0000256" key="2">
    <source>
        <dbReference type="PROSITE-ProRule" id="PRU00779"/>
    </source>
</evidence>
<evidence type="ECO:0000256" key="3">
    <source>
        <dbReference type="RuleBase" id="RU361185"/>
    </source>
</evidence>
<evidence type="ECO:0000313" key="5">
    <source>
        <dbReference type="EMBL" id="JAT97285.1"/>
    </source>
</evidence>
<dbReference type="SUPFAM" id="SSF51011">
    <property type="entry name" value="Glycosyl hydrolase domain"/>
    <property type="match status" value="1"/>
</dbReference>
<feature type="non-terminal residue" evidence="5">
    <location>
        <position position="1"/>
    </location>
</feature>
<keyword evidence="3" id="KW-0326">Glycosidase</keyword>
<dbReference type="InterPro" id="IPR013780">
    <property type="entry name" value="Glyco_hydro_b"/>
</dbReference>
<dbReference type="Gene3D" id="3.20.20.80">
    <property type="entry name" value="Glycosidases"/>
    <property type="match status" value="1"/>
</dbReference>
<proteinExistence type="evidence at transcript level"/>
<dbReference type="PROSITE" id="PS51448">
    <property type="entry name" value="P_TREFOIL_2"/>
    <property type="match status" value="1"/>
</dbReference>
<dbReference type="Gene3D" id="2.60.40.1180">
    <property type="entry name" value="Golgi alpha-mannosidase II"/>
    <property type="match status" value="2"/>
</dbReference>
<dbReference type="Pfam" id="PF01055">
    <property type="entry name" value="Glyco_hydro_31_2nd"/>
    <property type="match status" value="1"/>
</dbReference>
<protein>
    <submittedName>
        <fullName evidence="5">Putative alpha-glucosidase</fullName>
    </submittedName>
</protein>
<dbReference type="SUPFAM" id="SSF51445">
    <property type="entry name" value="(Trans)glycosidases"/>
    <property type="match status" value="1"/>
</dbReference>
<dbReference type="InterPro" id="IPR000322">
    <property type="entry name" value="Glyco_hydro_31_TIM"/>
</dbReference>
<keyword evidence="3" id="KW-0378">Hydrolase</keyword>
<evidence type="ECO:0000259" key="4">
    <source>
        <dbReference type="PROSITE" id="PS51448"/>
    </source>
</evidence>
<dbReference type="Gene3D" id="2.60.40.1760">
    <property type="entry name" value="glycosyl hydrolase (family 31)"/>
    <property type="match status" value="1"/>
</dbReference>
<dbReference type="GO" id="GO:0004558">
    <property type="term" value="F:alpha-1,4-glucosidase activity"/>
    <property type="evidence" value="ECO:0007669"/>
    <property type="project" value="TreeGrafter"/>
</dbReference>
<comment type="similarity">
    <text evidence="1 3">Belongs to the glycosyl hydrolase 31 family.</text>
</comment>
<evidence type="ECO:0000256" key="1">
    <source>
        <dbReference type="ARBA" id="ARBA00007806"/>
    </source>
</evidence>
<dbReference type="InterPro" id="IPR000519">
    <property type="entry name" value="P_trefoil_dom"/>
</dbReference>
<feature type="domain" description="P-type" evidence="4">
    <location>
        <begin position="1"/>
        <end position="33"/>
    </location>
</feature>
<dbReference type="PANTHER" id="PTHR22762:SF131">
    <property type="entry name" value="GLYCOSIDE HYDROLASE FAMILY 31 N-TERMINAL DOMAIN-CONTAINING PROTEIN"/>
    <property type="match status" value="1"/>
</dbReference>